<feature type="region of interest" description="Disordered" evidence="1">
    <location>
        <begin position="454"/>
        <end position="482"/>
    </location>
</feature>
<accession>A0AAD7NZA4</accession>
<keyword evidence="2" id="KW-0472">Membrane</keyword>
<gene>
    <name evidence="5" type="ORF">B0H16DRAFT_1710470</name>
</gene>
<evidence type="ECO:0000313" key="6">
    <source>
        <dbReference type="Proteomes" id="UP001215598"/>
    </source>
</evidence>
<dbReference type="InterPro" id="IPR033121">
    <property type="entry name" value="PEPTIDASE_A1"/>
</dbReference>
<dbReference type="Proteomes" id="UP001215598">
    <property type="component" value="Unassembled WGS sequence"/>
</dbReference>
<keyword evidence="6" id="KW-1185">Reference proteome</keyword>
<feature type="compositionally biased region" description="Pro residues" evidence="1">
    <location>
        <begin position="649"/>
        <end position="687"/>
    </location>
</feature>
<feature type="compositionally biased region" description="Polar residues" evidence="1">
    <location>
        <begin position="632"/>
        <end position="643"/>
    </location>
</feature>
<feature type="chain" id="PRO_5042205996" evidence="3">
    <location>
        <begin position="18"/>
        <end position="801"/>
    </location>
</feature>
<feature type="signal peptide" evidence="3">
    <location>
        <begin position="1"/>
        <end position="17"/>
    </location>
</feature>
<dbReference type="Gene3D" id="2.40.70.10">
    <property type="entry name" value="Acid Proteases"/>
    <property type="match status" value="2"/>
</dbReference>
<reference evidence="5" key="1">
    <citation type="submission" date="2023-03" db="EMBL/GenBank/DDBJ databases">
        <title>Massive genome expansion in bonnet fungi (Mycena s.s.) driven by repeated elements and novel gene families across ecological guilds.</title>
        <authorList>
            <consortium name="Lawrence Berkeley National Laboratory"/>
            <person name="Harder C.B."/>
            <person name="Miyauchi S."/>
            <person name="Viragh M."/>
            <person name="Kuo A."/>
            <person name="Thoen E."/>
            <person name="Andreopoulos B."/>
            <person name="Lu D."/>
            <person name="Skrede I."/>
            <person name="Drula E."/>
            <person name="Henrissat B."/>
            <person name="Morin E."/>
            <person name="Kohler A."/>
            <person name="Barry K."/>
            <person name="LaButti K."/>
            <person name="Morin E."/>
            <person name="Salamov A."/>
            <person name="Lipzen A."/>
            <person name="Mereny Z."/>
            <person name="Hegedus B."/>
            <person name="Baldrian P."/>
            <person name="Stursova M."/>
            <person name="Weitz H."/>
            <person name="Taylor A."/>
            <person name="Grigoriev I.V."/>
            <person name="Nagy L.G."/>
            <person name="Martin F."/>
            <person name="Kauserud H."/>
        </authorList>
    </citation>
    <scope>NUCLEOTIDE SEQUENCE</scope>
    <source>
        <strain evidence="5">CBHHK182m</strain>
    </source>
</reference>
<feature type="domain" description="Peptidase A1" evidence="4">
    <location>
        <begin position="44"/>
        <end position="362"/>
    </location>
</feature>
<keyword evidence="2" id="KW-1133">Transmembrane helix</keyword>
<protein>
    <submittedName>
        <fullName evidence="5">Aspartic peptidase domain-containing protein</fullName>
    </submittedName>
</protein>
<dbReference type="AlphaFoldDB" id="A0AAD7NZA4"/>
<evidence type="ECO:0000256" key="1">
    <source>
        <dbReference type="SAM" id="MobiDB-lite"/>
    </source>
</evidence>
<dbReference type="EMBL" id="JARKIB010000004">
    <property type="protein sequence ID" value="KAJ7781244.1"/>
    <property type="molecule type" value="Genomic_DNA"/>
</dbReference>
<comment type="caution">
    <text evidence="5">The sequence shown here is derived from an EMBL/GenBank/DDBJ whole genome shotgun (WGS) entry which is preliminary data.</text>
</comment>
<dbReference type="CDD" id="cd05471">
    <property type="entry name" value="pepsin_like"/>
    <property type="match status" value="1"/>
</dbReference>
<dbReference type="InterPro" id="IPR021109">
    <property type="entry name" value="Peptidase_aspartic_dom_sf"/>
</dbReference>
<feature type="compositionally biased region" description="Basic residues" evidence="1">
    <location>
        <begin position="454"/>
        <end position="463"/>
    </location>
</feature>
<organism evidence="5 6">
    <name type="scientific">Mycena metata</name>
    <dbReference type="NCBI Taxonomy" id="1033252"/>
    <lineage>
        <taxon>Eukaryota</taxon>
        <taxon>Fungi</taxon>
        <taxon>Dikarya</taxon>
        <taxon>Basidiomycota</taxon>
        <taxon>Agaricomycotina</taxon>
        <taxon>Agaricomycetes</taxon>
        <taxon>Agaricomycetidae</taxon>
        <taxon>Agaricales</taxon>
        <taxon>Marasmiineae</taxon>
        <taxon>Mycenaceae</taxon>
        <taxon>Mycena</taxon>
    </lineage>
</organism>
<keyword evidence="3" id="KW-0732">Signal</keyword>
<dbReference type="SUPFAM" id="SSF50630">
    <property type="entry name" value="Acid proteases"/>
    <property type="match status" value="1"/>
</dbReference>
<dbReference type="PROSITE" id="PS51767">
    <property type="entry name" value="PEPTIDASE_A1"/>
    <property type="match status" value="1"/>
</dbReference>
<evidence type="ECO:0000313" key="5">
    <source>
        <dbReference type="EMBL" id="KAJ7781244.1"/>
    </source>
</evidence>
<name>A0AAD7NZA4_9AGAR</name>
<proteinExistence type="predicted"/>
<feature type="compositionally biased region" description="Polar residues" evidence="1">
    <location>
        <begin position="725"/>
        <end position="743"/>
    </location>
</feature>
<sequence length="801" mass="85762">MFLPTALAALLVPTVLAVRIPFHKVRRSTLERRSGLSNVSVLAAAGSDSNVTVKSPSAAQLDTGSSDVWVKGASSPLPGLNDSTITYNLTYGIGWVYGHIAYGPCSIRGAILDVSNANNPALGYGADGLVGLGFTSLSSIDSAVNKTGASTGRSLLYNLFRDNPSEPNFIAFALQRSSDATDTVEGSFSIGETEPQYAAVMDNPAIPTWPVTYPNRWNVLLEALFVGNTVVTPTTAGCGRPEQQSRSSYSTVGPRTPMLPRLFATQSTLAQRGLNSTRPSVNGLSPVIQKSTLLCNSVVKYILYIRWMLPQASLSNASLCVGTFVPQTVSVGDWLIGDNALRSVYSIYDFGDFDSNNQIGNPYVKLLALVDPNEASKDFHAARGGSAATNITYNASNSSSSDPSSVAISSDVSDNLSKIVAYLPAMLGIMALNALVLVILGAFGVMYMCRKGKSKSTTRKARGRSTPMPMDPRSSYIAGPDPQPHIYQPVSMALTEDMDRRPMSMNPRDSFAAGVPLADRAPISMAISEDDMFIPPSPSARTFKGSGLRPVDRPSSANYQRQASMAVSEDQLFVPPSPGFRSFDGNPGDRPKSANYQRQPSEDSLVAPARSFEDRPRSVGFQRNPSEEDSIFVSSPTADSPTMETPEPIILPPPPQRQAPPPPPSRAAPGPPQRQSPVPPSEPPLPQRNPMRDSAMQPQQRDSMIQPLRQATRDSMLPPQRQPSRDSVQSVRLTDEQFGTSSPGPVPRPRQPSNGSSLFVARNFAGQPGDRPQSFAPADPSALIPPVPAFHSDGGRPKSMA</sequence>
<feature type="transmembrane region" description="Helical" evidence="2">
    <location>
        <begin position="419"/>
        <end position="449"/>
    </location>
</feature>
<keyword evidence="2" id="KW-0812">Transmembrane</keyword>
<evidence type="ECO:0000256" key="2">
    <source>
        <dbReference type="SAM" id="Phobius"/>
    </source>
</evidence>
<evidence type="ECO:0000259" key="4">
    <source>
        <dbReference type="PROSITE" id="PS51767"/>
    </source>
</evidence>
<feature type="region of interest" description="Disordered" evidence="1">
    <location>
        <begin position="529"/>
        <end position="801"/>
    </location>
</feature>
<dbReference type="InterPro" id="IPR034164">
    <property type="entry name" value="Pepsin-like_dom"/>
</dbReference>
<feature type="compositionally biased region" description="Polar residues" evidence="1">
    <location>
        <begin position="555"/>
        <end position="565"/>
    </location>
</feature>
<evidence type="ECO:0000256" key="3">
    <source>
        <dbReference type="SAM" id="SignalP"/>
    </source>
</evidence>